<keyword evidence="1" id="KW-0732">Signal</keyword>
<dbReference type="HOGENOM" id="CLU_095433_0_0_1"/>
<dbReference type="VEuPathDB" id="VectorBase:ADAC010536"/>
<reference evidence="2" key="2">
    <citation type="submission" date="2010-05" db="EMBL/GenBank/DDBJ databases">
        <authorList>
            <person name="Almeida L.G."/>
            <person name="Nicolas M.F."/>
            <person name="Souza R.C."/>
            <person name="Vasconcelos A.T.R."/>
        </authorList>
    </citation>
    <scope>NUCLEOTIDE SEQUENCE</scope>
</reference>
<dbReference type="EMBL" id="ADMH02002193">
    <property type="protein sequence ID" value="ETN57887.1"/>
    <property type="molecule type" value="Genomic_DNA"/>
</dbReference>
<evidence type="ECO:0008006" key="5">
    <source>
        <dbReference type="Google" id="ProtNLM"/>
    </source>
</evidence>
<evidence type="ECO:0000313" key="3">
    <source>
        <dbReference type="EnsemblMetazoa" id="ADAC010536-PA"/>
    </source>
</evidence>
<reference evidence="2" key="3">
    <citation type="journal article" date="2013" name="Nucleic Acids Res.">
        <title>The genome of Anopheles darlingi, the main neotropical malaria vector.</title>
        <authorList>
            <person name="Marinotti O."/>
            <person name="Cerqueira G.C."/>
            <person name="de Almeida L.G."/>
            <person name="Ferro M.I."/>
            <person name="Loreto E.L."/>
            <person name="Zaha A."/>
            <person name="Teixeira S.M."/>
            <person name="Wespiser A.R."/>
            <person name="Almeida E Silva A."/>
            <person name="Schlindwein A.D."/>
            <person name="Pacheco A.C."/>
            <person name="Silva A.L."/>
            <person name="Graveley B.R."/>
            <person name="Walenz B.P."/>
            <person name="Lima Bde A."/>
            <person name="Ribeiro C.A."/>
            <person name="Nunes-Silva C.G."/>
            <person name="de Carvalho C.R."/>
            <person name="Soares C.M."/>
            <person name="de Menezes C.B."/>
            <person name="Matiolli C."/>
            <person name="Caffrey D."/>
            <person name="Araujo D.A."/>
            <person name="de Oliveira D.M."/>
            <person name="Golenbock D."/>
            <person name="Grisard E.C."/>
            <person name="Fantinatti-Garboggini F."/>
            <person name="de Carvalho F.M."/>
            <person name="Barcellos F.G."/>
            <person name="Prosdocimi F."/>
            <person name="May G."/>
            <person name="Azevedo Junior G.M."/>
            <person name="Guimaraes G.M."/>
            <person name="Goldman G.H."/>
            <person name="Padilha I.Q."/>
            <person name="Batista Jda S."/>
            <person name="Ferro J.A."/>
            <person name="Ribeiro J.M."/>
            <person name="Fietto J.L."/>
            <person name="Dabbas K.M."/>
            <person name="Cerdeira L."/>
            <person name="Agnez-Lima L.F."/>
            <person name="Brocchi M."/>
            <person name="de Carvalho M.O."/>
            <person name="Teixeira Mde M."/>
            <person name="Diniz Maia Mde M."/>
            <person name="Goldman M.H."/>
            <person name="Cruz Schneider M.P."/>
            <person name="Felipe M.S."/>
            <person name="Hungria M."/>
            <person name="Nicolas M.F."/>
            <person name="Pereira M."/>
            <person name="Montes M.A."/>
            <person name="Cantao M.E."/>
            <person name="Vincentz M."/>
            <person name="Rafael M.S."/>
            <person name="Silverman N."/>
            <person name="Stoco P.H."/>
            <person name="Souza R.C."/>
            <person name="Vicentini R."/>
            <person name="Gazzinelli R.T."/>
            <person name="Neves Rde O."/>
            <person name="Silva R."/>
            <person name="Astolfi-Filho S."/>
            <person name="Maciel T.E."/>
            <person name="Urmenyi T.P."/>
            <person name="Tadei W.P."/>
            <person name="Camargo E.P."/>
            <person name="de Vasconcelos A.T."/>
        </authorList>
    </citation>
    <scope>NUCLEOTIDE SEQUENCE</scope>
</reference>
<keyword evidence="4" id="KW-1185">Reference proteome</keyword>
<organism evidence="2">
    <name type="scientific">Anopheles darlingi</name>
    <name type="common">Mosquito</name>
    <dbReference type="NCBI Taxonomy" id="43151"/>
    <lineage>
        <taxon>Eukaryota</taxon>
        <taxon>Metazoa</taxon>
        <taxon>Ecdysozoa</taxon>
        <taxon>Arthropoda</taxon>
        <taxon>Hexapoda</taxon>
        <taxon>Insecta</taxon>
        <taxon>Pterygota</taxon>
        <taxon>Neoptera</taxon>
        <taxon>Endopterygota</taxon>
        <taxon>Diptera</taxon>
        <taxon>Nematocera</taxon>
        <taxon>Culicoidea</taxon>
        <taxon>Culicidae</taxon>
        <taxon>Anophelinae</taxon>
        <taxon>Anopheles</taxon>
    </lineage>
</organism>
<evidence type="ECO:0000313" key="4">
    <source>
        <dbReference type="Proteomes" id="UP000000673"/>
    </source>
</evidence>
<dbReference type="EnsemblMetazoa" id="ADAC010536-RA">
    <property type="protein sequence ID" value="ADAC010536-PA"/>
    <property type="gene ID" value="ADAC010536"/>
</dbReference>
<dbReference type="PANTHER" id="PTHR20997:SF2">
    <property type="entry name" value="EG:BACR42I17.2 PROTEIN-RELATED"/>
    <property type="match status" value="1"/>
</dbReference>
<feature type="signal peptide" evidence="1">
    <location>
        <begin position="1"/>
        <end position="22"/>
    </location>
</feature>
<feature type="chain" id="PRO_5010154778" description="Secreted protein" evidence="1">
    <location>
        <begin position="23"/>
        <end position="242"/>
    </location>
</feature>
<dbReference type="Proteomes" id="UP000000673">
    <property type="component" value="Unassembled WGS sequence"/>
</dbReference>
<reference evidence="3" key="4">
    <citation type="submission" date="2015-06" db="UniProtKB">
        <authorList>
            <consortium name="EnsemblMetazoa"/>
        </authorList>
    </citation>
    <scope>IDENTIFICATION</scope>
</reference>
<reference evidence="2 4" key="1">
    <citation type="journal article" date="2010" name="BMC Genomics">
        <title>Combination of measures distinguishes pre-miRNAs from other stem-loops in the genome of the newly sequenced Anopheles darlingi.</title>
        <authorList>
            <person name="Mendes N.D."/>
            <person name="Freitas A.T."/>
            <person name="Vasconcelos A.T."/>
            <person name="Sagot M.F."/>
        </authorList>
    </citation>
    <scope>NUCLEOTIDE SEQUENCE</scope>
</reference>
<sequence>MSKLNVTLLFIGLSMLVVWTEATEGDPFFRENYESNESTEWARKETKRREQCIKNTGSDAAYTEYTESFYKFLSCSPRQFQASLSDDFDQLTNETRGAFYSKYCARVPSVVSCLEESLMGMQPCLKQGTSQIAAAFVRSIPEAADLGCKNDGEILFQLKDEKRKECLNRKADEISICMSIFTERVSDLSALTRDHCSIFKNVKSCVTRILKYCDFEDLVSIFDVSVNAMLGVMPCGSPTKKL</sequence>
<name>W5J168_ANODA</name>
<dbReference type="PANTHER" id="PTHR20997">
    <property type="entry name" value="EG:BACR42I17.2 PROTEIN-RELATED"/>
    <property type="match status" value="1"/>
</dbReference>
<dbReference type="AlphaFoldDB" id="W5J168"/>
<accession>W5J168</accession>
<protein>
    <recommendedName>
        <fullName evidence="5">Secreted protein</fullName>
    </recommendedName>
</protein>
<evidence type="ECO:0000256" key="1">
    <source>
        <dbReference type="SAM" id="SignalP"/>
    </source>
</evidence>
<dbReference type="OMA" id="CENDGEI"/>
<dbReference type="STRING" id="43151.W5J168"/>
<dbReference type="Pfam" id="PF07165">
    <property type="entry name" value="DUF1397"/>
    <property type="match status" value="1"/>
</dbReference>
<dbReference type="InterPro" id="IPR009832">
    <property type="entry name" value="DUF1397"/>
</dbReference>
<proteinExistence type="predicted"/>
<evidence type="ECO:0000313" key="2">
    <source>
        <dbReference type="EMBL" id="ETN57887.1"/>
    </source>
</evidence>
<gene>
    <name evidence="2" type="ORF">AND_010536</name>
</gene>